<dbReference type="Proteomes" id="UP001472677">
    <property type="component" value="Unassembled WGS sequence"/>
</dbReference>
<reference evidence="2 3" key="1">
    <citation type="journal article" date="2024" name="G3 (Bethesda)">
        <title>Genome assembly of Hibiscus sabdariffa L. provides insights into metabolisms of medicinal natural products.</title>
        <authorList>
            <person name="Kim T."/>
        </authorList>
    </citation>
    <scope>NUCLEOTIDE SEQUENCE [LARGE SCALE GENOMIC DNA]</scope>
    <source>
        <strain evidence="2">TK-2024</strain>
        <tissue evidence="2">Old leaves</tissue>
    </source>
</reference>
<organism evidence="2 3">
    <name type="scientific">Hibiscus sabdariffa</name>
    <name type="common">roselle</name>
    <dbReference type="NCBI Taxonomy" id="183260"/>
    <lineage>
        <taxon>Eukaryota</taxon>
        <taxon>Viridiplantae</taxon>
        <taxon>Streptophyta</taxon>
        <taxon>Embryophyta</taxon>
        <taxon>Tracheophyta</taxon>
        <taxon>Spermatophyta</taxon>
        <taxon>Magnoliopsida</taxon>
        <taxon>eudicotyledons</taxon>
        <taxon>Gunneridae</taxon>
        <taxon>Pentapetalae</taxon>
        <taxon>rosids</taxon>
        <taxon>malvids</taxon>
        <taxon>Malvales</taxon>
        <taxon>Malvaceae</taxon>
        <taxon>Malvoideae</taxon>
        <taxon>Hibiscus</taxon>
    </lineage>
</organism>
<sequence length="94" mass="10110">MSGRVNEGCPHSHPHRHPSIRRRYLHPAVAAEAARNETSAAVNADAASGGNAITNEINVALYADLVEEVKGLTDKLNGWVVGEGTWMELLRPKG</sequence>
<protein>
    <submittedName>
        <fullName evidence="2">Uncharacterized protein</fullName>
    </submittedName>
</protein>
<dbReference type="EMBL" id="JBBPBM010000095">
    <property type="protein sequence ID" value="KAK8508985.1"/>
    <property type="molecule type" value="Genomic_DNA"/>
</dbReference>
<evidence type="ECO:0000256" key="1">
    <source>
        <dbReference type="SAM" id="MobiDB-lite"/>
    </source>
</evidence>
<evidence type="ECO:0000313" key="3">
    <source>
        <dbReference type="Proteomes" id="UP001472677"/>
    </source>
</evidence>
<comment type="caution">
    <text evidence="2">The sequence shown here is derived from an EMBL/GenBank/DDBJ whole genome shotgun (WGS) entry which is preliminary data.</text>
</comment>
<feature type="region of interest" description="Disordered" evidence="1">
    <location>
        <begin position="1"/>
        <end position="20"/>
    </location>
</feature>
<keyword evidence="3" id="KW-1185">Reference proteome</keyword>
<gene>
    <name evidence="2" type="ORF">V6N12_016829</name>
</gene>
<accession>A0ABR2BPI0</accession>
<proteinExistence type="predicted"/>
<evidence type="ECO:0000313" key="2">
    <source>
        <dbReference type="EMBL" id="KAK8508985.1"/>
    </source>
</evidence>
<name>A0ABR2BPI0_9ROSI</name>